<reference evidence="1 2" key="1">
    <citation type="submission" date="2016-10" db="EMBL/GenBank/DDBJ databases">
        <authorList>
            <person name="de Groot N.N."/>
        </authorList>
    </citation>
    <scope>NUCLEOTIDE SEQUENCE [LARGE SCALE GENOMIC DNA]</scope>
    <source>
        <strain evidence="1 2">CPCC 201354</strain>
    </source>
</reference>
<name>A0A1G8JD12_9ACTN</name>
<organism evidence="1 2">
    <name type="scientific">Sinosporangium album</name>
    <dbReference type="NCBI Taxonomy" id="504805"/>
    <lineage>
        <taxon>Bacteria</taxon>
        <taxon>Bacillati</taxon>
        <taxon>Actinomycetota</taxon>
        <taxon>Actinomycetes</taxon>
        <taxon>Streptosporangiales</taxon>
        <taxon>Streptosporangiaceae</taxon>
        <taxon>Sinosporangium</taxon>
    </lineage>
</organism>
<dbReference type="Proteomes" id="UP000198923">
    <property type="component" value="Unassembled WGS sequence"/>
</dbReference>
<protein>
    <submittedName>
        <fullName evidence="1">Uncharacterized protein</fullName>
    </submittedName>
</protein>
<dbReference type="EMBL" id="FNCN01000042">
    <property type="protein sequence ID" value="SDI28973.1"/>
    <property type="molecule type" value="Genomic_DNA"/>
</dbReference>
<dbReference type="AlphaFoldDB" id="A0A1G8JD12"/>
<keyword evidence="2" id="KW-1185">Reference proteome</keyword>
<dbReference type="RefSeq" id="WP_093175022.1">
    <property type="nucleotide sequence ID" value="NZ_FNCN01000042.1"/>
</dbReference>
<proteinExistence type="predicted"/>
<evidence type="ECO:0000313" key="1">
    <source>
        <dbReference type="EMBL" id="SDI28973.1"/>
    </source>
</evidence>
<accession>A0A1G8JD12</accession>
<dbReference type="OrthoDB" id="3540765at2"/>
<evidence type="ECO:0000313" key="2">
    <source>
        <dbReference type="Proteomes" id="UP000198923"/>
    </source>
</evidence>
<sequence length="77" mass="8470">MKAFEAVRAGRPVELEREANLALFRTVHEVAVRFAGRPAPVVFEALWHALPPAPGLERAEIRKIAEEISVGRDPSGL</sequence>
<gene>
    <name evidence="1" type="ORF">SAMN05421505_14243</name>
</gene>